<dbReference type="InterPro" id="IPR045276">
    <property type="entry name" value="YbiO_bact"/>
</dbReference>
<dbReference type="InterPro" id="IPR011014">
    <property type="entry name" value="MscS_channel_TM-2"/>
</dbReference>
<feature type="transmembrane region" description="Helical" evidence="7">
    <location>
        <begin position="66"/>
        <end position="89"/>
    </location>
</feature>
<dbReference type="Pfam" id="PF21088">
    <property type="entry name" value="MS_channel_1st"/>
    <property type="match status" value="1"/>
</dbReference>
<dbReference type="Gene3D" id="2.30.30.60">
    <property type="match status" value="1"/>
</dbReference>
<dbReference type="InterPro" id="IPR011066">
    <property type="entry name" value="MscS_channel_C_sf"/>
</dbReference>
<evidence type="ECO:0000256" key="4">
    <source>
        <dbReference type="ARBA" id="ARBA00022692"/>
    </source>
</evidence>
<evidence type="ECO:0000313" key="12">
    <source>
        <dbReference type="Proteomes" id="UP001597040"/>
    </source>
</evidence>
<dbReference type="InterPro" id="IPR010920">
    <property type="entry name" value="LSM_dom_sf"/>
</dbReference>
<dbReference type="SUPFAM" id="SSF50182">
    <property type="entry name" value="Sm-like ribonucleoproteins"/>
    <property type="match status" value="1"/>
</dbReference>
<evidence type="ECO:0000313" key="11">
    <source>
        <dbReference type="EMBL" id="MFD1038711.1"/>
    </source>
</evidence>
<evidence type="ECO:0000256" key="2">
    <source>
        <dbReference type="ARBA" id="ARBA00008017"/>
    </source>
</evidence>
<comment type="caution">
    <text evidence="11">The sequence shown here is derived from an EMBL/GenBank/DDBJ whole genome shotgun (WGS) entry which is preliminary data.</text>
</comment>
<dbReference type="Pfam" id="PF00924">
    <property type="entry name" value="MS_channel_2nd"/>
    <property type="match status" value="1"/>
</dbReference>
<feature type="domain" description="Mechanosensitive ion channel transmembrane helices 2/3" evidence="10">
    <location>
        <begin position="69"/>
        <end position="110"/>
    </location>
</feature>
<dbReference type="RefSeq" id="WP_390361952.1">
    <property type="nucleotide sequence ID" value="NZ_JBHTKJ010000024.1"/>
</dbReference>
<evidence type="ECO:0000256" key="7">
    <source>
        <dbReference type="SAM" id="Phobius"/>
    </source>
</evidence>
<keyword evidence="12" id="KW-1185">Reference proteome</keyword>
<feature type="domain" description="Mechanosensitive ion channel MscS" evidence="8">
    <location>
        <begin position="112"/>
        <end position="176"/>
    </location>
</feature>
<evidence type="ECO:0000259" key="10">
    <source>
        <dbReference type="Pfam" id="PF21088"/>
    </source>
</evidence>
<dbReference type="EMBL" id="JBHTKJ010000024">
    <property type="protein sequence ID" value="MFD1038711.1"/>
    <property type="molecule type" value="Genomic_DNA"/>
</dbReference>
<feature type="transmembrane region" description="Helical" evidence="7">
    <location>
        <begin position="95"/>
        <end position="124"/>
    </location>
</feature>
<comment type="subcellular location">
    <subcellularLocation>
        <location evidence="1">Cell membrane</location>
        <topology evidence="1">Multi-pass membrane protein</topology>
    </subcellularLocation>
</comment>
<dbReference type="Proteomes" id="UP001597040">
    <property type="component" value="Unassembled WGS sequence"/>
</dbReference>
<reference evidence="12" key="1">
    <citation type="journal article" date="2019" name="Int. J. Syst. Evol. Microbiol.">
        <title>The Global Catalogue of Microorganisms (GCM) 10K type strain sequencing project: providing services to taxonomists for standard genome sequencing and annotation.</title>
        <authorList>
            <consortium name="The Broad Institute Genomics Platform"/>
            <consortium name="The Broad Institute Genome Sequencing Center for Infectious Disease"/>
            <person name="Wu L."/>
            <person name="Ma J."/>
        </authorList>
    </citation>
    <scope>NUCLEOTIDE SEQUENCE [LARGE SCALE GENOMIC DNA]</scope>
    <source>
        <strain evidence="12">CCUG 56754</strain>
    </source>
</reference>
<gene>
    <name evidence="11" type="ORF">ACFQ3N_09960</name>
</gene>
<protein>
    <submittedName>
        <fullName evidence="11">Mechanosensitive ion channel family protein</fullName>
    </submittedName>
</protein>
<evidence type="ECO:0000259" key="8">
    <source>
        <dbReference type="Pfam" id="PF00924"/>
    </source>
</evidence>
<sequence>MDIFGISLDPSEIVSIIGPIIAKILLLIIAFLIFVPIGRKAIEKTIQRAGKNERISPGRVRTLEKLLVNLFSYVMIFIFIIMLFALLGLDIGPLLAGAGIIGLAVGFGAQGLVSDVVTGFFILLERQIEIDDYVTAGGFDGIVEEVGLRTTKIRGFNGTLNFVPNRHIEGVANHSRGNMRALVDIGISYHDNIDQAITVLEKVCIEFQTDERFKDGPNVLGVQSFGSSDVVLRVVGQTENGEQFGCERDMRKRIKEMFDTENIEIPYPHQVFIQKES</sequence>
<keyword evidence="5 7" id="KW-1133">Transmembrane helix</keyword>
<dbReference type="Pfam" id="PF21082">
    <property type="entry name" value="MS_channel_3rd"/>
    <property type="match status" value="1"/>
</dbReference>
<dbReference type="SUPFAM" id="SSF82861">
    <property type="entry name" value="Mechanosensitive channel protein MscS (YggB), transmembrane region"/>
    <property type="match status" value="1"/>
</dbReference>
<dbReference type="InterPro" id="IPR023408">
    <property type="entry name" value="MscS_beta-dom_sf"/>
</dbReference>
<keyword evidence="4 7" id="KW-0812">Transmembrane</keyword>
<keyword evidence="3" id="KW-1003">Cell membrane</keyword>
<dbReference type="InterPro" id="IPR049142">
    <property type="entry name" value="MS_channel_1st"/>
</dbReference>
<dbReference type="InterPro" id="IPR006685">
    <property type="entry name" value="MscS_channel_2nd"/>
</dbReference>
<dbReference type="PANTHER" id="PTHR30460">
    <property type="entry name" value="MODERATE CONDUCTANCE MECHANOSENSITIVE CHANNEL YBIO"/>
    <property type="match status" value="1"/>
</dbReference>
<evidence type="ECO:0000256" key="6">
    <source>
        <dbReference type="ARBA" id="ARBA00023136"/>
    </source>
</evidence>
<dbReference type="Gene3D" id="3.30.70.100">
    <property type="match status" value="1"/>
</dbReference>
<comment type="similarity">
    <text evidence="2">Belongs to the MscS (TC 1.A.23) family.</text>
</comment>
<keyword evidence="6 7" id="KW-0472">Membrane</keyword>
<evidence type="ECO:0000256" key="5">
    <source>
        <dbReference type="ARBA" id="ARBA00022989"/>
    </source>
</evidence>
<organism evidence="11 12">
    <name type="scientific">Virgibacillus byunsanensis</name>
    <dbReference type="NCBI Taxonomy" id="570945"/>
    <lineage>
        <taxon>Bacteria</taxon>
        <taxon>Bacillati</taxon>
        <taxon>Bacillota</taxon>
        <taxon>Bacilli</taxon>
        <taxon>Bacillales</taxon>
        <taxon>Bacillaceae</taxon>
        <taxon>Virgibacillus</taxon>
    </lineage>
</organism>
<dbReference type="SUPFAM" id="SSF82689">
    <property type="entry name" value="Mechanosensitive channel protein MscS (YggB), C-terminal domain"/>
    <property type="match status" value="1"/>
</dbReference>
<evidence type="ECO:0000256" key="3">
    <source>
        <dbReference type="ARBA" id="ARBA00022475"/>
    </source>
</evidence>
<proteinExistence type="inferred from homology"/>
<evidence type="ECO:0000259" key="9">
    <source>
        <dbReference type="Pfam" id="PF21082"/>
    </source>
</evidence>
<feature type="domain" description="Mechanosensitive ion channel MscS C-terminal" evidence="9">
    <location>
        <begin position="183"/>
        <end position="265"/>
    </location>
</feature>
<feature type="transmembrane region" description="Helical" evidence="7">
    <location>
        <begin position="20"/>
        <end position="38"/>
    </location>
</feature>
<name>A0ABW3LN06_9BACI</name>
<dbReference type="PANTHER" id="PTHR30460:SF0">
    <property type="entry name" value="MODERATE CONDUCTANCE MECHANOSENSITIVE CHANNEL YBIO"/>
    <property type="match status" value="1"/>
</dbReference>
<evidence type="ECO:0000256" key="1">
    <source>
        <dbReference type="ARBA" id="ARBA00004651"/>
    </source>
</evidence>
<accession>A0ABW3LN06</accession>
<dbReference type="Gene3D" id="1.10.287.1260">
    <property type="match status" value="1"/>
</dbReference>
<dbReference type="InterPro" id="IPR049278">
    <property type="entry name" value="MS_channel_C"/>
</dbReference>